<dbReference type="AlphaFoldDB" id="A0AA88XLZ1"/>
<name>A0AA88XLZ1_PINIB</name>
<keyword evidence="2" id="KW-0186">Copper</keyword>
<feature type="domain" description="Tyrosinase copper-binding" evidence="5">
    <location>
        <begin position="277"/>
        <end position="288"/>
    </location>
</feature>
<evidence type="ECO:0000313" key="6">
    <source>
        <dbReference type="EMBL" id="KAK3083560.1"/>
    </source>
</evidence>
<feature type="signal peptide" evidence="3">
    <location>
        <begin position="1"/>
        <end position="18"/>
    </location>
</feature>
<dbReference type="EMBL" id="VSWD01000014">
    <property type="protein sequence ID" value="KAK3083560.1"/>
    <property type="molecule type" value="Genomic_DNA"/>
</dbReference>
<feature type="chain" id="PRO_5041723233" description="Tyrosinase copper-binding domain-containing protein" evidence="3">
    <location>
        <begin position="19"/>
        <end position="678"/>
    </location>
</feature>
<protein>
    <recommendedName>
        <fullName evidence="4 5">Tyrosinase copper-binding domain-containing protein</fullName>
    </recommendedName>
</protein>
<dbReference type="PANTHER" id="PTHR11474:SF126">
    <property type="entry name" value="TYROSINASE-LIKE PROTEIN TYR-1-RELATED"/>
    <property type="match status" value="1"/>
</dbReference>
<sequence>MMLILTIIMTYFICHIRCSITPDVIPESIYDCFYKYSHTNTRMEQTAERIATTCFINYEWTVSGLRCHNVTKETMDLIERLLLPYLNKKRHRRQTSNGRNRVRKEYRKLSAGERHRFHRALNRLKSNGRYDEIASIHHSGIVARAAHGGPAFLPWHRLYLMILEDALREVEPDVTIPYWDINLDYNMQWRILSSVIWSSEFAGNGGTPVSTGPFADWGLRRNIGAETFERPFSNTDLANLFDMLGTTEFSIGLESLHNTAHVWVGGGMSFIDEAPRDPIFFLLHSYVDYIWWQWQMDNANNSATWRYPRNILNTLHAPNEPLFNLTIHGRSISNEEGYSRDWAFNYFSYERRPNCNDGTCTGPYLRCVEQNDQFSGQTIYCASVEQSVAMPNGQFNRKKRNTENNRDHTSLVKPFSTINHKRMKNFSCIEDSLGLDLSKSPIWSDRHPGLQVITGYPIQNSMRINCDHDYHLWAFLPIKVIHLRPYGNIFESYPVSNGVMDFKLDIYSDLLYRKYVNFTRPQNPPCLKPCIGDATGTSKVFIRAEGVNYYGKYNDYVIIDDRQPIDAKIGYIGIRRPDRKPTKVMITAHDQCGRICAPKCLKKGSSPPEYEPCTGVIKVDRNYPHFCSNSYGDAVLKYWSMADEVCPSEKQRSVYMVFYCDSKADWFPWPGAHKIKKK</sequence>
<organism evidence="6 7">
    <name type="scientific">Pinctada imbricata</name>
    <name type="common">Atlantic pearl-oyster</name>
    <name type="synonym">Pinctada martensii</name>
    <dbReference type="NCBI Taxonomy" id="66713"/>
    <lineage>
        <taxon>Eukaryota</taxon>
        <taxon>Metazoa</taxon>
        <taxon>Spiralia</taxon>
        <taxon>Lophotrochozoa</taxon>
        <taxon>Mollusca</taxon>
        <taxon>Bivalvia</taxon>
        <taxon>Autobranchia</taxon>
        <taxon>Pteriomorphia</taxon>
        <taxon>Pterioida</taxon>
        <taxon>Pterioidea</taxon>
        <taxon>Pteriidae</taxon>
        <taxon>Pinctada</taxon>
    </lineage>
</organism>
<evidence type="ECO:0000256" key="2">
    <source>
        <dbReference type="ARBA" id="ARBA00023008"/>
    </source>
</evidence>
<dbReference type="SUPFAM" id="SSF48056">
    <property type="entry name" value="Di-copper centre-containing domain"/>
    <property type="match status" value="1"/>
</dbReference>
<evidence type="ECO:0000256" key="1">
    <source>
        <dbReference type="ARBA" id="ARBA00022723"/>
    </source>
</evidence>
<dbReference type="GO" id="GO:0016491">
    <property type="term" value="F:oxidoreductase activity"/>
    <property type="evidence" value="ECO:0007669"/>
    <property type="project" value="InterPro"/>
</dbReference>
<keyword evidence="1" id="KW-0479">Metal-binding</keyword>
<dbReference type="Proteomes" id="UP001186944">
    <property type="component" value="Unassembled WGS sequence"/>
</dbReference>
<evidence type="ECO:0000259" key="4">
    <source>
        <dbReference type="PROSITE" id="PS00497"/>
    </source>
</evidence>
<feature type="domain" description="Tyrosinase copper-binding" evidence="4">
    <location>
        <begin position="147"/>
        <end position="164"/>
    </location>
</feature>
<evidence type="ECO:0000313" key="7">
    <source>
        <dbReference type="Proteomes" id="UP001186944"/>
    </source>
</evidence>
<dbReference type="PROSITE" id="PS00497">
    <property type="entry name" value="TYROSINASE_1"/>
    <property type="match status" value="1"/>
</dbReference>
<dbReference type="InterPro" id="IPR050316">
    <property type="entry name" value="Tyrosinase/Hemocyanin"/>
</dbReference>
<evidence type="ECO:0000259" key="5">
    <source>
        <dbReference type="PROSITE" id="PS00498"/>
    </source>
</evidence>
<keyword evidence="7" id="KW-1185">Reference proteome</keyword>
<dbReference type="GO" id="GO:0046872">
    <property type="term" value="F:metal ion binding"/>
    <property type="evidence" value="ECO:0007669"/>
    <property type="project" value="UniProtKB-KW"/>
</dbReference>
<dbReference type="PROSITE" id="PS00498">
    <property type="entry name" value="TYROSINASE_2"/>
    <property type="match status" value="1"/>
</dbReference>
<dbReference type="PANTHER" id="PTHR11474">
    <property type="entry name" value="TYROSINASE FAMILY MEMBER"/>
    <property type="match status" value="1"/>
</dbReference>
<comment type="caution">
    <text evidence="6">The sequence shown here is derived from an EMBL/GenBank/DDBJ whole genome shotgun (WGS) entry which is preliminary data.</text>
</comment>
<proteinExistence type="predicted"/>
<dbReference type="Pfam" id="PF00264">
    <property type="entry name" value="Tyrosinase"/>
    <property type="match status" value="2"/>
</dbReference>
<dbReference type="PRINTS" id="PR00092">
    <property type="entry name" value="TYROSINASE"/>
</dbReference>
<dbReference type="Gene3D" id="1.10.1280.10">
    <property type="entry name" value="Di-copper center containing domain from catechol oxidase"/>
    <property type="match status" value="1"/>
</dbReference>
<keyword evidence="3" id="KW-0732">Signal</keyword>
<gene>
    <name evidence="6" type="ORF">FSP39_025516</name>
</gene>
<dbReference type="InterPro" id="IPR008922">
    <property type="entry name" value="Di-copper_centre_dom_sf"/>
</dbReference>
<evidence type="ECO:0000256" key="3">
    <source>
        <dbReference type="SAM" id="SignalP"/>
    </source>
</evidence>
<accession>A0AA88XLZ1</accession>
<dbReference type="InterPro" id="IPR002227">
    <property type="entry name" value="Tyrosinase_Cu-bd"/>
</dbReference>
<reference evidence="6" key="1">
    <citation type="submission" date="2019-08" db="EMBL/GenBank/DDBJ databases">
        <title>The improved chromosome-level genome for the pearl oyster Pinctada fucata martensii using PacBio sequencing and Hi-C.</title>
        <authorList>
            <person name="Zheng Z."/>
        </authorList>
    </citation>
    <scope>NUCLEOTIDE SEQUENCE</scope>
    <source>
        <strain evidence="6">ZZ-2019</strain>
        <tissue evidence="6">Adductor muscle</tissue>
    </source>
</reference>